<evidence type="ECO:0000313" key="1">
    <source>
        <dbReference type="EMBL" id="MPL85357.1"/>
    </source>
</evidence>
<protein>
    <submittedName>
        <fullName evidence="1">Uncharacterized protein</fullName>
    </submittedName>
</protein>
<gene>
    <name evidence="1" type="ORF">SDC9_31325</name>
</gene>
<organism evidence="1">
    <name type="scientific">bioreactor metagenome</name>
    <dbReference type="NCBI Taxonomy" id="1076179"/>
    <lineage>
        <taxon>unclassified sequences</taxon>
        <taxon>metagenomes</taxon>
        <taxon>ecological metagenomes</taxon>
    </lineage>
</organism>
<proteinExistence type="predicted"/>
<accession>A0A644V2A2</accession>
<sequence>MFNMYKKLYILFLIVLMFSSLAKLPAQQDQNRPSVIRIDGLGEFPRTDTERLSQTNQQIVSAEGFSYYTTSAGIYMYFPRQNNNVRLFALTGQLLWSGELVSGRFFIPTGEGIYFLRVNNKSYKVSCK</sequence>
<reference evidence="1" key="1">
    <citation type="submission" date="2019-08" db="EMBL/GenBank/DDBJ databases">
        <authorList>
            <person name="Kucharzyk K."/>
            <person name="Murdoch R.W."/>
            <person name="Higgins S."/>
            <person name="Loffler F."/>
        </authorList>
    </citation>
    <scope>NUCLEOTIDE SEQUENCE</scope>
</reference>
<name>A0A644V2A2_9ZZZZ</name>
<dbReference type="AlphaFoldDB" id="A0A644V2A2"/>
<comment type="caution">
    <text evidence="1">The sequence shown here is derived from an EMBL/GenBank/DDBJ whole genome shotgun (WGS) entry which is preliminary data.</text>
</comment>
<dbReference type="EMBL" id="VSSQ01000204">
    <property type="protein sequence ID" value="MPL85357.1"/>
    <property type="molecule type" value="Genomic_DNA"/>
</dbReference>